<feature type="region of interest" description="Disordered" evidence="1">
    <location>
        <begin position="1"/>
        <end position="21"/>
    </location>
</feature>
<dbReference type="Proteomes" id="UP001199642">
    <property type="component" value="Chromosome"/>
</dbReference>
<dbReference type="RefSeq" id="WP_231821216.1">
    <property type="nucleotide sequence ID" value="NZ_CP082781.1"/>
</dbReference>
<keyword evidence="4" id="KW-1185">Reference proteome</keyword>
<reference evidence="3 4" key="1">
    <citation type="submission" date="2023-01" db="EMBL/GenBank/DDBJ databases">
        <title>Characterization of estradiol degrading bacteria Microbacterium sp. MZT7 and reveal degrading genes through genome analysis.</title>
        <authorList>
            <person name="Hao P."/>
            <person name="Gao Y."/>
        </authorList>
    </citation>
    <scope>NUCLEOTIDE SEQUENCE [LARGE SCALE GENOMIC DNA]</scope>
    <source>
        <strain evidence="3 4">MZT7</strain>
    </source>
</reference>
<dbReference type="Pfam" id="PF04954">
    <property type="entry name" value="SIP"/>
    <property type="match status" value="1"/>
</dbReference>
<organism evidence="3 4">
    <name type="scientific">Microbacterium resistens</name>
    <dbReference type="NCBI Taxonomy" id="156977"/>
    <lineage>
        <taxon>Bacteria</taxon>
        <taxon>Bacillati</taxon>
        <taxon>Actinomycetota</taxon>
        <taxon>Actinomycetes</taxon>
        <taxon>Micrococcales</taxon>
        <taxon>Microbacteriaceae</taxon>
        <taxon>Microbacterium</taxon>
    </lineage>
</organism>
<sequence>MTPRTALATKPRAQRRASRRPQVQHLITADEHSLVELEALLATLPLCTTGRIFVEVPDADSIVPLSAPPRMTISWLPRASRSGAPGTGRRCAPGAAVARAAIAWADEMLCVGDTDAAASLPTRITLLGGFVGTADIVDHLTGRLGVERAAIDAPERFSRLV</sequence>
<evidence type="ECO:0000256" key="1">
    <source>
        <dbReference type="SAM" id="MobiDB-lite"/>
    </source>
</evidence>
<feature type="domain" description="SIP-like Rossmann fold" evidence="2">
    <location>
        <begin position="24"/>
        <end position="85"/>
    </location>
</feature>
<dbReference type="Gene3D" id="3.40.50.80">
    <property type="entry name" value="Nucleotide-binding domain of ferredoxin-NADP reductase (FNR) module"/>
    <property type="match status" value="1"/>
</dbReference>
<dbReference type="InterPro" id="IPR039261">
    <property type="entry name" value="FNR_nucleotide-bd"/>
</dbReference>
<proteinExistence type="predicted"/>
<dbReference type="EMBL" id="CP082781">
    <property type="protein sequence ID" value="UGS28006.1"/>
    <property type="molecule type" value="Genomic_DNA"/>
</dbReference>
<accession>A0ABY3RYG0</accession>
<gene>
    <name evidence="3" type="ORF">K8F61_07550</name>
</gene>
<name>A0ABY3RYG0_9MICO</name>
<evidence type="ECO:0000313" key="4">
    <source>
        <dbReference type="Proteomes" id="UP001199642"/>
    </source>
</evidence>
<dbReference type="InterPro" id="IPR007037">
    <property type="entry name" value="SIP_rossman_dom"/>
</dbReference>
<evidence type="ECO:0000313" key="3">
    <source>
        <dbReference type="EMBL" id="UGS28006.1"/>
    </source>
</evidence>
<evidence type="ECO:0000259" key="2">
    <source>
        <dbReference type="Pfam" id="PF04954"/>
    </source>
</evidence>
<protein>
    <submittedName>
        <fullName evidence="3">Siderophore-interacting protein</fullName>
    </submittedName>
</protein>